<comment type="caution">
    <text evidence="13">The sequence shown here is derived from an EMBL/GenBank/DDBJ whole genome shotgun (WGS) entry which is preliminary data.</text>
</comment>
<name>A0A852A5I5_CALOR</name>
<feature type="non-terminal residue" evidence="13">
    <location>
        <position position="1"/>
    </location>
</feature>
<dbReference type="InterPro" id="IPR006330">
    <property type="entry name" value="Ado/ade_deaminase"/>
</dbReference>
<accession>A0A852A5I5</accession>
<evidence type="ECO:0000256" key="10">
    <source>
        <dbReference type="SAM" id="SignalP"/>
    </source>
</evidence>
<evidence type="ECO:0000256" key="2">
    <source>
        <dbReference type="ARBA" id="ARBA00004613"/>
    </source>
</evidence>
<comment type="similarity">
    <text evidence="3">Belongs to the metallo-dependent hydrolases superfamily. Adenosine and AMP deaminases family. ADGF subfamily.</text>
</comment>
<dbReference type="AlphaFoldDB" id="A0A852A5I5"/>
<evidence type="ECO:0000256" key="8">
    <source>
        <dbReference type="ARBA" id="ARBA00022801"/>
    </source>
</evidence>
<dbReference type="Gene3D" id="3.20.20.140">
    <property type="entry name" value="Metal-dependent hydrolases"/>
    <property type="match status" value="1"/>
</dbReference>
<dbReference type="Proteomes" id="UP000603627">
    <property type="component" value="Unassembled WGS sequence"/>
</dbReference>
<evidence type="ECO:0000313" key="13">
    <source>
        <dbReference type="EMBL" id="NXE65073.1"/>
    </source>
</evidence>
<feature type="domain" description="Adenosine/AMP deaminase N-terminal" evidence="12">
    <location>
        <begin position="29"/>
        <end position="99"/>
    </location>
</feature>
<dbReference type="PANTHER" id="PTHR11409">
    <property type="entry name" value="ADENOSINE DEAMINASE"/>
    <property type="match status" value="1"/>
</dbReference>
<organism evidence="13 14">
    <name type="scientific">Calcarius ornatus</name>
    <name type="common">Chestnut-collared longspur</name>
    <dbReference type="NCBI Taxonomy" id="198940"/>
    <lineage>
        <taxon>Eukaryota</taxon>
        <taxon>Metazoa</taxon>
        <taxon>Chordata</taxon>
        <taxon>Craniata</taxon>
        <taxon>Vertebrata</taxon>
        <taxon>Euteleostomi</taxon>
        <taxon>Archelosauria</taxon>
        <taxon>Archosauria</taxon>
        <taxon>Dinosauria</taxon>
        <taxon>Saurischia</taxon>
        <taxon>Theropoda</taxon>
        <taxon>Coelurosauria</taxon>
        <taxon>Aves</taxon>
        <taxon>Neognathae</taxon>
        <taxon>Neoaves</taxon>
        <taxon>Telluraves</taxon>
        <taxon>Australaves</taxon>
        <taxon>Passeriformes</taxon>
        <taxon>Passeroidea</taxon>
        <taxon>Fringillidae</taxon>
        <taxon>Emberizinae</taxon>
        <taxon>Emberizini</taxon>
        <taxon>Calcarius</taxon>
    </lineage>
</organism>
<protein>
    <recommendedName>
        <fullName evidence="4">adenosine deaminase</fullName>
        <ecNumber evidence="4">3.5.4.4</ecNumber>
    </recommendedName>
</protein>
<dbReference type="EMBL" id="WBNL01000343">
    <property type="protein sequence ID" value="NXE65073.1"/>
    <property type="molecule type" value="Genomic_DNA"/>
</dbReference>
<evidence type="ECO:0000256" key="7">
    <source>
        <dbReference type="ARBA" id="ARBA00022729"/>
    </source>
</evidence>
<feature type="chain" id="PRO_5032830702" description="adenosine deaminase" evidence="10">
    <location>
        <begin position="25"/>
        <end position="508"/>
    </location>
</feature>
<dbReference type="InterPro" id="IPR032466">
    <property type="entry name" value="Metal_Hydrolase"/>
</dbReference>
<feature type="signal peptide" evidence="10">
    <location>
        <begin position="1"/>
        <end position="24"/>
    </location>
</feature>
<evidence type="ECO:0000256" key="3">
    <source>
        <dbReference type="ARBA" id="ARBA00006083"/>
    </source>
</evidence>
<keyword evidence="5" id="KW-0964">Secreted</keyword>
<gene>
    <name evidence="13" type="primary">Ada2</name>
    <name evidence="13" type="ORF">CALORN_R11853</name>
</gene>
<evidence type="ECO:0000259" key="12">
    <source>
        <dbReference type="Pfam" id="PF08451"/>
    </source>
</evidence>
<dbReference type="SUPFAM" id="SSF51556">
    <property type="entry name" value="Metallo-dependent hydrolases"/>
    <property type="match status" value="1"/>
</dbReference>
<dbReference type="GO" id="GO:0004000">
    <property type="term" value="F:adenosine deaminase activity"/>
    <property type="evidence" value="ECO:0007669"/>
    <property type="project" value="InterPro"/>
</dbReference>
<dbReference type="Pfam" id="PF00962">
    <property type="entry name" value="A_deaminase"/>
    <property type="match status" value="1"/>
</dbReference>
<reference evidence="13" key="1">
    <citation type="submission" date="2019-09" db="EMBL/GenBank/DDBJ databases">
        <title>Bird 10,000 Genomes (B10K) Project - Family phase.</title>
        <authorList>
            <person name="Zhang G."/>
        </authorList>
    </citation>
    <scope>NUCLEOTIDE SEQUENCE</scope>
    <source>
        <strain evidence="13">B10K-DU-015-28</strain>
        <tissue evidence="13">Muscle</tissue>
    </source>
</reference>
<dbReference type="CDD" id="cd01321">
    <property type="entry name" value="ADGF"/>
    <property type="match status" value="1"/>
</dbReference>
<dbReference type="Pfam" id="PF08451">
    <property type="entry name" value="A_deaminase_N"/>
    <property type="match status" value="1"/>
</dbReference>
<evidence type="ECO:0000256" key="6">
    <source>
        <dbReference type="ARBA" id="ARBA00022723"/>
    </source>
</evidence>
<proteinExistence type="inferred from homology"/>
<comment type="subcellular location">
    <subcellularLocation>
        <location evidence="2">Secreted</location>
    </subcellularLocation>
</comment>
<keyword evidence="14" id="KW-1185">Reference proteome</keyword>
<evidence type="ECO:0000256" key="5">
    <source>
        <dbReference type="ARBA" id="ARBA00022525"/>
    </source>
</evidence>
<dbReference type="GO" id="GO:0046103">
    <property type="term" value="P:inosine biosynthetic process"/>
    <property type="evidence" value="ECO:0007669"/>
    <property type="project" value="TreeGrafter"/>
</dbReference>
<dbReference type="InterPro" id="IPR001365">
    <property type="entry name" value="A_deaminase_dom"/>
</dbReference>
<comment type="catalytic activity">
    <reaction evidence="9">
        <text>adenosine + H2O + H(+) = inosine + NH4(+)</text>
        <dbReference type="Rhea" id="RHEA:24408"/>
        <dbReference type="ChEBI" id="CHEBI:15377"/>
        <dbReference type="ChEBI" id="CHEBI:15378"/>
        <dbReference type="ChEBI" id="CHEBI:16335"/>
        <dbReference type="ChEBI" id="CHEBI:17596"/>
        <dbReference type="ChEBI" id="CHEBI:28938"/>
        <dbReference type="EC" id="3.5.4.4"/>
    </reaction>
</comment>
<dbReference type="GO" id="GO:0046872">
    <property type="term" value="F:metal ion binding"/>
    <property type="evidence" value="ECO:0007669"/>
    <property type="project" value="UniProtKB-KW"/>
</dbReference>
<evidence type="ECO:0000256" key="4">
    <source>
        <dbReference type="ARBA" id="ARBA00012784"/>
    </source>
</evidence>
<dbReference type="NCBIfam" id="TIGR01431">
    <property type="entry name" value="adm_rel"/>
    <property type="match status" value="1"/>
</dbReference>
<feature type="domain" description="Adenosine deaminase" evidence="11">
    <location>
        <begin position="196"/>
        <end position="484"/>
    </location>
</feature>
<evidence type="ECO:0000259" key="11">
    <source>
        <dbReference type="Pfam" id="PF00962"/>
    </source>
</evidence>
<evidence type="ECO:0000313" key="14">
    <source>
        <dbReference type="Proteomes" id="UP000603627"/>
    </source>
</evidence>
<keyword evidence="6" id="KW-0479">Metal-binding</keyword>
<dbReference type="PANTHER" id="PTHR11409:SF39">
    <property type="entry name" value="ADENOSINE DEAMINASE 2"/>
    <property type="match status" value="1"/>
</dbReference>
<sequence>MKPPSGQGIRLAFLLLSLAAPCLASPLWKDRDSLMQQEKAHQTGGNLVLSRQEQQLSTKLVNLKKKEVEAAITTGQFPPSMHFFRAKSLIDQSKVFSILKRMPKGRLGLRSLILLLLSHLLLSELGQNTGCGRQASESCKLKMTCMLPTCTSHCSANRLCLLSSFLLFSLFCSLLRNLTLVTDTPELAYPSQAFIWKRFEEVFLIASGLICYAPVFKAYFYQGLLELYEDNIQYVEIRAILPAVYELDGSRHDKSWSVAAYREVTRQFVKEHPDFVGAKVIFAAHRMLNVSQIKEDIITAMALRARFPDTLAGFDLVGDEDKGHSLWELKDALTIPYSMGVNLPYFFHAGETDWQGTSVDNNVLDALLLNTSRIGHGLALIKHPVAKNLSLKRDIPVEVCPISNQVLLLVADLRSHPAADLMAEGHPIVISPDDPPIFGAKGVSYDFYQVFMAIGGMNADLRTLKQLALNSIKYSAMLPDEKAKAKELWQKKWDQFVADLSDSFPGEL</sequence>
<comment type="cofactor">
    <cofactor evidence="1">
        <name>Zn(2+)</name>
        <dbReference type="ChEBI" id="CHEBI:29105"/>
    </cofactor>
</comment>
<keyword evidence="7 10" id="KW-0732">Signal</keyword>
<evidence type="ECO:0000256" key="1">
    <source>
        <dbReference type="ARBA" id="ARBA00001947"/>
    </source>
</evidence>
<dbReference type="InterPro" id="IPR006331">
    <property type="entry name" value="ADGF"/>
</dbReference>
<dbReference type="InterPro" id="IPR013659">
    <property type="entry name" value="A_deaminase_N"/>
</dbReference>
<evidence type="ECO:0000256" key="9">
    <source>
        <dbReference type="ARBA" id="ARBA00047764"/>
    </source>
</evidence>
<dbReference type="GO" id="GO:0006154">
    <property type="term" value="P:adenosine catabolic process"/>
    <property type="evidence" value="ECO:0007669"/>
    <property type="project" value="InterPro"/>
</dbReference>
<dbReference type="GO" id="GO:0005615">
    <property type="term" value="C:extracellular space"/>
    <property type="evidence" value="ECO:0007669"/>
    <property type="project" value="InterPro"/>
</dbReference>
<feature type="non-terminal residue" evidence="13">
    <location>
        <position position="508"/>
    </location>
</feature>
<dbReference type="EC" id="3.5.4.4" evidence="4"/>
<keyword evidence="8" id="KW-0378">Hydrolase</keyword>
<dbReference type="FunFam" id="3.20.20.140:FF:000017">
    <property type="entry name" value="Adenosine deaminase 2"/>
    <property type="match status" value="1"/>
</dbReference>